<name>D3AY26_HETP5</name>
<comment type="caution">
    <text evidence="5">The sequence shown here is derived from an EMBL/GenBank/DDBJ whole genome shotgun (WGS) entry which is preliminary data.</text>
</comment>
<comment type="similarity">
    <text evidence="1 2">Belongs to the pirin family.</text>
</comment>
<dbReference type="Proteomes" id="UP000001396">
    <property type="component" value="Unassembled WGS sequence"/>
</dbReference>
<feature type="domain" description="Pirin N-terminal" evidence="3">
    <location>
        <begin position="24"/>
        <end position="118"/>
    </location>
</feature>
<dbReference type="PANTHER" id="PTHR13903">
    <property type="entry name" value="PIRIN-RELATED"/>
    <property type="match status" value="1"/>
</dbReference>
<dbReference type="Pfam" id="PF05726">
    <property type="entry name" value="Pirin_C"/>
    <property type="match status" value="1"/>
</dbReference>
<proteinExistence type="inferred from homology"/>
<reference evidence="5 6" key="1">
    <citation type="journal article" date="2011" name="Genome Res.">
        <title>Phylogeny-wide analysis of social amoeba genomes highlights ancient origins for complex intercellular communication.</title>
        <authorList>
            <person name="Heidel A.J."/>
            <person name="Lawal H.M."/>
            <person name="Felder M."/>
            <person name="Schilde C."/>
            <person name="Helps N.R."/>
            <person name="Tunggal B."/>
            <person name="Rivero F."/>
            <person name="John U."/>
            <person name="Schleicher M."/>
            <person name="Eichinger L."/>
            <person name="Platzer M."/>
            <person name="Noegel A.A."/>
            <person name="Schaap P."/>
            <person name="Gloeckner G."/>
        </authorList>
    </citation>
    <scope>NUCLEOTIDE SEQUENCE [LARGE SCALE GENOMIC DNA]</scope>
    <source>
        <strain evidence="6">ATCC 26659 / Pp 5 / PN500</strain>
    </source>
</reference>
<dbReference type="GeneID" id="31356615"/>
<dbReference type="InterPro" id="IPR011051">
    <property type="entry name" value="RmlC_Cupin_sf"/>
</dbReference>
<dbReference type="EMBL" id="ADBJ01000004">
    <property type="protein sequence ID" value="EFA85853.1"/>
    <property type="molecule type" value="Genomic_DNA"/>
</dbReference>
<dbReference type="OMA" id="HMGLQTV"/>
<evidence type="ECO:0000313" key="6">
    <source>
        <dbReference type="Proteomes" id="UP000001396"/>
    </source>
</evidence>
<evidence type="ECO:0000259" key="3">
    <source>
        <dbReference type="Pfam" id="PF02678"/>
    </source>
</evidence>
<dbReference type="Gene3D" id="2.60.120.10">
    <property type="entry name" value="Jelly Rolls"/>
    <property type="match status" value="2"/>
</dbReference>
<dbReference type="AlphaFoldDB" id="D3AY26"/>
<dbReference type="PANTHER" id="PTHR13903:SF8">
    <property type="entry name" value="PIRIN"/>
    <property type="match status" value="1"/>
</dbReference>
<keyword evidence="6" id="KW-1185">Reference proteome</keyword>
<dbReference type="InterPro" id="IPR008778">
    <property type="entry name" value="Pirin_C_dom"/>
</dbReference>
<dbReference type="PIRSF" id="PIRSF006232">
    <property type="entry name" value="Pirin"/>
    <property type="match status" value="1"/>
</dbReference>
<dbReference type="InterPro" id="IPR012093">
    <property type="entry name" value="Pirin"/>
</dbReference>
<dbReference type="CDD" id="cd02247">
    <property type="entry name" value="cupin_pirin_C"/>
    <property type="match status" value="1"/>
</dbReference>
<evidence type="ECO:0000256" key="1">
    <source>
        <dbReference type="ARBA" id="ARBA00008416"/>
    </source>
</evidence>
<evidence type="ECO:0000256" key="2">
    <source>
        <dbReference type="RuleBase" id="RU003457"/>
    </source>
</evidence>
<dbReference type="Pfam" id="PF02678">
    <property type="entry name" value="Pirin"/>
    <property type="match status" value="1"/>
</dbReference>
<dbReference type="CDD" id="cd02909">
    <property type="entry name" value="cupin_pirin_N"/>
    <property type="match status" value="1"/>
</dbReference>
<dbReference type="InterPro" id="IPR003829">
    <property type="entry name" value="Pirin_N_dom"/>
</dbReference>
<organism evidence="5 6">
    <name type="scientific">Heterostelium pallidum (strain ATCC 26659 / Pp 5 / PN500)</name>
    <name type="common">Cellular slime mold</name>
    <name type="synonym">Polysphondylium pallidum</name>
    <dbReference type="NCBI Taxonomy" id="670386"/>
    <lineage>
        <taxon>Eukaryota</taxon>
        <taxon>Amoebozoa</taxon>
        <taxon>Evosea</taxon>
        <taxon>Eumycetozoa</taxon>
        <taxon>Dictyostelia</taxon>
        <taxon>Acytosteliales</taxon>
        <taxon>Acytosteliaceae</taxon>
        <taxon>Heterostelium</taxon>
    </lineage>
</organism>
<dbReference type="SUPFAM" id="SSF51182">
    <property type="entry name" value="RmlC-like cupins"/>
    <property type="match status" value="1"/>
</dbReference>
<dbReference type="InterPro" id="IPR014710">
    <property type="entry name" value="RmlC-like_jellyroll"/>
</dbReference>
<dbReference type="STRING" id="670386.D3AY26"/>
<evidence type="ECO:0000313" key="5">
    <source>
        <dbReference type="EMBL" id="EFA85853.1"/>
    </source>
</evidence>
<dbReference type="RefSeq" id="XP_020437959.1">
    <property type="nucleotide sequence ID" value="XM_020572101.1"/>
</dbReference>
<accession>D3AY26</accession>
<protein>
    <recommendedName>
        <fullName evidence="7">Pirin</fullName>
    </recommendedName>
</protein>
<evidence type="ECO:0008006" key="7">
    <source>
        <dbReference type="Google" id="ProtNLM"/>
    </source>
</evidence>
<gene>
    <name evidence="5" type="ORF">PPL_01085</name>
</gene>
<dbReference type="InParanoid" id="D3AY26"/>
<evidence type="ECO:0000259" key="4">
    <source>
        <dbReference type="Pfam" id="PF05726"/>
    </source>
</evidence>
<sequence length="281" mass="30641">MSTSRSVGKIIVGMPTSDGAGVRLRRIVGRPISLLDPIIMVDEFKSDDAKDFAAGFPDRGFEAVTYMLAGFMEHRDNNGNHTTISEGDIQIMTAGRGIIHSEMPSSDSTGLLWGFQIWFNLPRSCKMMDPRYIPIKAAAVPLVIDQIRGSRTKVIMGEFNGHTGPALGVVANPQWLDVELPSGASFHTSIPSLYTAFVYVYKGVGNFGPLTNQKVLKESQLGILDCASGENSVEAYSPEGCRFLLVVGAPINETIARHGPFVMNSQAEINQAFYDFETGRF</sequence>
<feature type="domain" description="Pirin C-terminal" evidence="4">
    <location>
        <begin position="176"/>
        <end position="281"/>
    </location>
</feature>